<keyword evidence="7" id="KW-1185">Reference proteome</keyword>
<evidence type="ECO:0000313" key="7">
    <source>
        <dbReference type="Proteomes" id="UP000054717"/>
    </source>
</evidence>
<dbReference type="InterPro" id="IPR004358">
    <property type="entry name" value="Sig_transdc_His_kin-like_C"/>
</dbReference>
<dbReference type="Pfam" id="PF02518">
    <property type="entry name" value="HATPase_c"/>
    <property type="match status" value="1"/>
</dbReference>
<feature type="domain" description="Histidine kinase" evidence="4">
    <location>
        <begin position="190"/>
        <end position="401"/>
    </location>
</feature>
<evidence type="ECO:0000313" key="6">
    <source>
        <dbReference type="EMBL" id="SAL71437.1"/>
    </source>
</evidence>
<dbReference type="EMBL" id="FCNZ02000019">
    <property type="protein sequence ID" value="SAL71365.1"/>
    <property type="molecule type" value="Genomic_DNA"/>
</dbReference>
<dbReference type="SUPFAM" id="SSF47384">
    <property type="entry name" value="Homodimeric domain of signal transducing histidine kinase"/>
    <property type="match status" value="1"/>
</dbReference>
<keyword evidence="5" id="KW-0808">Transferase</keyword>
<reference evidence="5 7" key="1">
    <citation type="submission" date="2016-01" db="EMBL/GenBank/DDBJ databases">
        <authorList>
            <person name="Oliw E.H."/>
        </authorList>
    </citation>
    <scope>NUCLEOTIDE SEQUENCE [LARGE SCALE GENOMIC DNA]</scope>
    <source>
        <strain evidence="5">LMG 22936</strain>
    </source>
</reference>
<accession>A0A158JRQ8</accession>
<dbReference type="Gene3D" id="1.10.287.130">
    <property type="match status" value="1"/>
</dbReference>
<evidence type="ECO:0000259" key="4">
    <source>
        <dbReference type="PROSITE" id="PS50109"/>
    </source>
</evidence>
<proteinExistence type="predicted"/>
<dbReference type="SUPFAM" id="SSF55874">
    <property type="entry name" value="ATPase domain of HSP90 chaperone/DNA topoisomerase II/histidine kinase"/>
    <property type="match status" value="1"/>
</dbReference>
<name>A0A158JRQ8_9BURK</name>
<protein>
    <recommendedName>
        <fullName evidence="2">histidine kinase</fullName>
        <ecNumber evidence="2">2.7.13.3</ecNumber>
    </recommendedName>
</protein>
<keyword evidence="3" id="KW-0597">Phosphoprotein</keyword>
<evidence type="ECO:0000313" key="5">
    <source>
        <dbReference type="EMBL" id="SAL71365.1"/>
    </source>
</evidence>
<dbReference type="Gene3D" id="3.30.565.10">
    <property type="entry name" value="Histidine kinase-like ATPase, C-terminal domain"/>
    <property type="match status" value="1"/>
</dbReference>
<dbReference type="GO" id="GO:0000155">
    <property type="term" value="F:phosphorelay sensor kinase activity"/>
    <property type="evidence" value="ECO:0007669"/>
    <property type="project" value="InterPro"/>
</dbReference>
<dbReference type="InterPro" id="IPR003661">
    <property type="entry name" value="HisK_dim/P_dom"/>
</dbReference>
<dbReference type="InterPro" id="IPR005467">
    <property type="entry name" value="His_kinase_dom"/>
</dbReference>
<dbReference type="EMBL" id="FCNZ02000019">
    <property type="protein sequence ID" value="SAL71437.1"/>
    <property type="molecule type" value="Genomic_DNA"/>
</dbReference>
<organism evidence="5 7">
    <name type="scientific">Caballeronia telluris</name>
    <dbReference type="NCBI Taxonomy" id="326475"/>
    <lineage>
        <taxon>Bacteria</taxon>
        <taxon>Pseudomonadati</taxon>
        <taxon>Pseudomonadota</taxon>
        <taxon>Betaproteobacteria</taxon>
        <taxon>Burkholderiales</taxon>
        <taxon>Burkholderiaceae</taxon>
        <taxon>Caballeronia</taxon>
    </lineage>
</organism>
<dbReference type="EC" id="2.7.13.3" evidence="2"/>
<gene>
    <name evidence="5" type="ORF">AWB66_04522</name>
    <name evidence="6" type="ORF">AWB66_04535</name>
</gene>
<dbReference type="InterPro" id="IPR036890">
    <property type="entry name" value="HATPase_C_sf"/>
</dbReference>
<dbReference type="PANTHER" id="PTHR43547">
    <property type="entry name" value="TWO-COMPONENT HISTIDINE KINASE"/>
    <property type="match status" value="1"/>
</dbReference>
<dbReference type="InterPro" id="IPR036097">
    <property type="entry name" value="HisK_dim/P_sf"/>
</dbReference>
<dbReference type="PROSITE" id="PS50109">
    <property type="entry name" value="HIS_KIN"/>
    <property type="match status" value="1"/>
</dbReference>
<dbReference type="SMART" id="SM00387">
    <property type="entry name" value="HATPase_c"/>
    <property type="match status" value="1"/>
</dbReference>
<dbReference type="RefSeq" id="WP_087632408.1">
    <property type="nucleotide sequence ID" value="NZ_FCNZ02000019.1"/>
</dbReference>
<dbReference type="Proteomes" id="UP000054717">
    <property type="component" value="Unassembled WGS sequence"/>
</dbReference>
<dbReference type="PRINTS" id="PR00344">
    <property type="entry name" value="BCTRLSENSOR"/>
</dbReference>
<sequence length="417" mass="46503">MSDTSADELEGLVATLRAQQTALTERWMKLVFGDAEVEHSDQLTYRQLADHLPSIFEEICIVLERRNLREQEGAIERNARQHGQWRWQQGYRIDELVRELDLFRQVLLAAIGEYANAHPAFARDAEERARLMTDEVVSFVTLASIREAVGERDRKIDEYTGMLERANHELTLRQRLIGDLYESRMQVTRRVAHDLRNFLNVFSTALQLAGRAPAKRDAALALANRQVADMTLLVDEMVEYSKVLNDDAVLTVEPVDLTGLFDELMQASRSATESKGLKLSGHIDPGLSVVTSNRLKLKQVAYNLLSNAIKYTSSGEVSLTMSAVAEGRWRLRVADTGVGIGADDQERVFEEFERAASDDIPGTGLGLAIVKELSRALKGDLRFQSFKGSGSVFEVVFPVTLDVAGDANPPDPSRRAA</sequence>
<dbReference type="PANTHER" id="PTHR43547:SF2">
    <property type="entry name" value="HYBRID SIGNAL TRANSDUCTION HISTIDINE KINASE C"/>
    <property type="match status" value="1"/>
</dbReference>
<dbReference type="CDD" id="cd00082">
    <property type="entry name" value="HisKA"/>
    <property type="match status" value="1"/>
</dbReference>
<dbReference type="STRING" id="326475.AWB66_04522"/>
<evidence type="ECO:0000256" key="3">
    <source>
        <dbReference type="ARBA" id="ARBA00022553"/>
    </source>
</evidence>
<evidence type="ECO:0000256" key="2">
    <source>
        <dbReference type="ARBA" id="ARBA00012438"/>
    </source>
</evidence>
<evidence type="ECO:0000256" key="1">
    <source>
        <dbReference type="ARBA" id="ARBA00000085"/>
    </source>
</evidence>
<keyword evidence="5" id="KW-0418">Kinase</keyword>
<dbReference type="AlphaFoldDB" id="A0A158JRQ8"/>
<comment type="catalytic activity">
    <reaction evidence="1">
        <text>ATP + protein L-histidine = ADP + protein N-phospho-L-histidine.</text>
        <dbReference type="EC" id="2.7.13.3"/>
    </reaction>
</comment>
<dbReference type="InterPro" id="IPR003594">
    <property type="entry name" value="HATPase_dom"/>
</dbReference>